<organism evidence="1 2">
    <name type="scientific">Chitinophaga eiseniae</name>
    <dbReference type="NCBI Taxonomy" id="634771"/>
    <lineage>
        <taxon>Bacteria</taxon>
        <taxon>Pseudomonadati</taxon>
        <taxon>Bacteroidota</taxon>
        <taxon>Chitinophagia</taxon>
        <taxon>Chitinophagales</taxon>
        <taxon>Chitinophagaceae</taxon>
        <taxon>Chitinophaga</taxon>
    </lineage>
</organism>
<sequence length="31" mass="3564">MAKQGNFTASTSGKKNRTAFFAVRYRWLNVL</sequence>
<dbReference type="Proteomes" id="UP000190367">
    <property type="component" value="Unassembled WGS sequence"/>
</dbReference>
<accession>A0A1T4SV28</accession>
<name>A0A1T4SV28_9BACT</name>
<evidence type="ECO:0000313" key="1">
    <source>
        <dbReference type="EMBL" id="SKA32130.1"/>
    </source>
</evidence>
<keyword evidence="2" id="KW-1185">Reference proteome</keyword>
<dbReference type="AlphaFoldDB" id="A0A1T4SV28"/>
<protein>
    <submittedName>
        <fullName evidence="1">Uncharacterized protein</fullName>
    </submittedName>
</protein>
<evidence type="ECO:0000313" key="2">
    <source>
        <dbReference type="Proteomes" id="UP000190367"/>
    </source>
</evidence>
<reference evidence="2" key="1">
    <citation type="submission" date="2017-02" db="EMBL/GenBank/DDBJ databases">
        <authorList>
            <person name="Varghese N."/>
            <person name="Submissions S."/>
        </authorList>
    </citation>
    <scope>NUCLEOTIDE SEQUENCE [LARGE SCALE GENOMIC DNA]</scope>
    <source>
        <strain evidence="2">DSM 22224</strain>
    </source>
</reference>
<dbReference type="EMBL" id="FUWZ01000003">
    <property type="protein sequence ID" value="SKA32130.1"/>
    <property type="molecule type" value="Genomic_DNA"/>
</dbReference>
<gene>
    <name evidence="1" type="ORF">SAMN04488128_103591</name>
</gene>
<proteinExistence type="predicted"/>